<dbReference type="CDD" id="cd24015">
    <property type="entry name" value="ASKHA_NBD_PanK-III"/>
    <property type="match status" value="1"/>
</dbReference>
<evidence type="ECO:0000256" key="4">
    <source>
        <dbReference type="ARBA" id="ARBA00005225"/>
    </source>
</evidence>
<dbReference type="EMBL" id="LUUK01000233">
    <property type="protein sequence ID" value="OAI11319.1"/>
    <property type="molecule type" value="Genomic_DNA"/>
</dbReference>
<evidence type="ECO:0000256" key="11">
    <source>
        <dbReference type="ARBA" id="ARBA00022840"/>
    </source>
</evidence>
<evidence type="ECO:0000256" key="5">
    <source>
        <dbReference type="ARBA" id="ARBA00011738"/>
    </source>
</evidence>
<comment type="subcellular location">
    <subcellularLocation>
        <location evidence="3 16">Cytoplasm</location>
    </subcellularLocation>
</comment>
<keyword evidence="9 16" id="KW-0547">Nucleotide-binding</keyword>
<organism evidence="17 18">
    <name type="scientific">Methylomonas koyamae</name>
    <dbReference type="NCBI Taxonomy" id="702114"/>
    <lineage>
        <taxon>Bacteria</taxon>
        <taxon>Pseudomonadati</taxon>
        <taxon>Pseudomonadota</taxon>
        <taxon>Gammaproteobacteria</taxon>
        <taxon>Methylococcales</taxon>
        <taxon>Methylococcaceae</taxon>
        <taxon>Methylomonas</taxon>
    </lineage>
</organism>
<feature type="binding site" evidence="16">
    <location>
        <position position="178"/>
    </location>
    <ligand>
        <name>substrate</name>
    </ligand>
</feature>
<reference evidence="18" key="1">
    <citation type="submission" date="2016-03" db="EMBL/GenBank/DDBJ databases">
        <authorList>
            <person name="Heylen K."/>
            <person name="De Vos P."/>
            <person name="Vekeman B."/>
        </authorList>
    </citation>
    <scope>NUCLEOTIDE SEQUENCE [LARGE SCALE GENOMIC DNA]</scope>
    <source>
        <strain evidence="18">R-45383</strain>
    </source>
</reference>
<comment type="cofactor">
    <cofactor evidence="2">
        <name>K(+)</name>
        <dbReference type="ChEBI" id="CHEBI:29103"/>
    </cofactor>
</comment>
<evidence type="ECO:0000256" key="13">
    <source>
        <dbReference type="ARBA" id="ARBA00022993"/>
    </source>
</evidence>
<evidence type="ECO:0000256" key="6">
    <source>
        <dbReference type="ARBA" id="ARBA00012102"/>
    </source>
</evidence>
<dbReference type="NCBIfam" id="TIGR00671">
    <property type="entry name" value="baf"/>
    <property type="match status" value="1"/>
</dbReference>
<dbReference type="GO" id="GO:0004594">
    <property type="term" value="F:pantothenate kinase activity"/>
    <property type="evidence" value="ECO:0007669"/>
    <property type="project" value="UniProtKB-UniRule"/>
</dbReference>
<feature type="binding site" evidence="16">
    <location>
        <position position="95"/>
    </location>
    <ligand>
        <name>substrate</name>
    </ligand>
</feature>
<evidence type="ECO:0000256" key="9">
    <source>
        <dbReference type="ARBA" id="ARBA00022741"/>
    </source>
</evidence>
<keyword evidence="13 16" id="KW-0173">Coenzyme A biosynthesis</keyword>
<evidence type="ECO:0000313" key="18">
    <source>
        <dbReference type="Proteomes" id="UP000077628"/>
    </source>
</evidence>
<evidence type="ECO:0000256" key="14">
    <source>
        <dbReference type="ARBA" id="ARBA00038036"/>
    </source>
</evidence>
<dbReference type="PANTHER" id="PTHR34265:SF1">
    <property type="entry name" value="TYPE III PANTOTHENATE KINASE"/>
    <property type="match status" value="1"/>
</dbReference>
<gene>
    <name evidence="16" type="primary">coaX</name>
    <name evidence="17" type="ORF">A1355_16200</name>
</gene>
<proteinExistence type="inferred from homology"/>
<comment type="function">
    <text evidence="16">Catalyzes the phosphorylation of pantothenate (Pan), the first step in CoA biosynthesis.</text>
</comment>
<keyword evidence="10 16" id="KW-0418">Kinase</keyword>
<feature type="binding site" evidence="16">
    <location>
        <position position="127"/>
    </location>
    <ligand>
        <name>ATP</name>
        <dbReference type="ChEBI" id="CHEBI:30616"/>
    </ligand>
</feature>
<comment type="pathway">
    <text evidence="4 16">Cofactor biosynthesis; coenzyme A biosynthesis; CoA from (R)-pantothenate: step 1/5.</text>
</comment>
<evidence type="ECO:0000256" key="16">
    <source>
        <dbReference type="HAMAP-Rule" id="MF_01274"/>
    </source>
</evidence>
<evidence type="ECO:0000256" key="2">
    <source>
        <dbReference type="ARBA" id="ARBA00001958"/>
    </source>
</evidence>
<evidence type="ECO:0000256" key="7">
    <source>
        <dbReference type="ARBA" id="ARBA00022490"/>
    </source>
</evidence>
<name>A0A177N2C1_9GAMM</name>
<evidence type="ECO:0000313" key="17">
    <source>
        <dbReference type="EMBL" id="OAI11319.1"/>
    </source>
</evidence>
<comment type="catalytic activity">
    <reaction evidence="1 16">
        <text>(R)-pantothenate + ATP = (R)-4'-phosphopantothenate + ADP + H(+)</text>
        <dbReference type="Rhea" id="RHEA:16373"/>
        <dbReference type="ChEBI" id="CHEBI:10986"/>
        <dbReference type="ChEBI" id="CHEBI:15378"/>
        <dbReference type="ChEBI" id="CHEBI:29032"/>
        <dbReference type="ChEBI" id="CHEBI:30616"/>
        <dbReference type="ChEBI" id="CHEBI:456216"/>
        <dbReference type="EC" id="2.7.1.33"/>
    </reaction>
</comment>
<dbReference type="UniPathway" id="UPA00241">
    <property type="reaction ID" value="UER00352"/>
</dbReference>
<evidence type="ECO:0000256" key="8">
    <source>
        <dbReference type="ARBA" id="ARBA00022679"/>
    </source>
</evidence>
<dbReference type="STRING" id="702114.A1355_16200"/>
<accession>A0A177N2C1</accession>
<dbReference type="GO" id="GO:0015937">
    <property type="term" value="P:coenzyme A biosynthetic process"/>
    <property type="evidence" value="ECO:0007669"/>
    <property type="project" value="UniProtKB-UniRule"/>
</dbReference>
<protein>
    <recommendedName>
        <fullName evidence="15 16">Type III pantothenate kinase</fullName>
        <ecNumber evidence="6 16">2.7.1.33</ecNumber>
    </recommendedName>
    <alternativeName>
        <fullName evidence="16">PanK-III</fullName>
    </alternativeName>
    <alternativeName>
        <fullName evidence="16">Pantothenic acid kinase</fullName>
    </alternativeName>
</protein>
<feature type="binding site" evidence="16">
    <location>
        <begin position="6"/>
        <end position="13"/>
    </location>
    <ligand>
        <name>ATP</name>
        <dbReference type="ChEBI" id="CHEBI:30616"/>
    </ligand>
</feature>
<comment type="subunit">
    <text evidence="5 16">Homodimer.</text>
</comment>
<keyword evidence="7 16" id="KW-0963">Cytoplasm</keyword>
<sequence length="244" mass="25996">MTLLVDLGNSRLKWALAVDGKVGDLHAVDYRQAGFAAWLRRQWQTYATPECIGVAAVGAPAVLDDVLRVAQSLWPGVAIVKPLSTASSAGVVNAYRFPDKLGIDRWLALLAARRDYPGQWCIVDCGTAITLDLLSEDGRHQGGLIAPGVSLMKGVLAFGTEVLPLVERQADFGLGMTTEAAIDSGVLSAAIGLIEATLIRHPHYRLLMCGGDAELLQGLLTVEAVVDVKLVLKGLLICCEAGRR</sequence>
<evidence type="ECO:0000256" key="15">
    <source>
        <dbReference type="ARBA" id="ARBA00040883"/>
    </source>
</evidence>
<dbReference type="PANTHER" id="PTHR34265">
    <property type="entry name" value="TYPE III PANTOTHENATE KINASE"/>
    <property type="match status" value="1"/>
</dbReference>
<dbReference type="GO" id="GO:0046872">
    <property type="term" value="F:metal ion binding"/>
    <property type="evidence" value="ECO:0007669"/>
    <property type="project" value="UniProtKB-KW"/>
</dbReference>
<keyword evidence="12 16" id="KW-0630">Potassium</keyword>
<dbReference type="SUPFAM" id="SSF53067">
    <property type="entry name" value="Actin-like ATPase domain"/>
    <property type="match status" value="2"/>
</dbReference>
<dbReference type="AlphaFoldDB" id="A0A177N2C1"/>
<dbReference type="GO" id="GO:0005524">
    <property type="term" value="F:ATP binding"/>
    <property type="evidence" value="ECO:0007669"/>
    <property type="project" value="UniProtKB-UniRule"/>
</dbReference>
<comment type="cofactor">
    <cofactor evidence="16">
        <name>NH4(+)</name>
        <dbReference type="ChEBI" id="CHEBI:28938"/>
    </cofactor>
    <cofactor evidence="16">
        <name>K(+)</name>
        <dbReference type="ChEBI" id="CHEBI:29103"/>
    </cofactor>
    <text evidence="16">A monovalent cation. Ammonium or potassium.</text>
</comment>
<dbReference type="InterPro" id="IPR004619">
    <property type="entry name" value="Type_III_PanK"/>
</dbReference>
<evidence type="ECO:0000256" key="1">
    <source>
        <dbReference type="ARBA" id="ARBA00001206"/>
    </source>
</evidence>
<feature type="active site" description="Proton acceptor" evidence="16">
    <location>
        <position position="104"/>
    </location>
</feature>
<dbReference type="HAMAP" id="MF_01274">
    <property type="entry name" value="Pantothen_kinase_3"/>
    <property type="match status" value="1"/>
</dbReference>
<keyword evidence="16" id="KW-0479">Metal-binding</keyword>
<feature type="binding site" evidence="16">
    <location>
        <position position="124"/>
    </location>
    <ligand>
        <name>K(+)</name>
        <dbReference type="ChEBI" id="CHEBI:29103"/>
    </ligand>
</feature>
<comment type="caution">
    <text evidence="17">The sequence shown here is derived from an EMBL/GenBank/DDBJ whole genome shotgun (WGS) entry which is preliminary data.</text>
</comment>
<comment type="similarity">
    <text evidence="14 16">Belongs to the type III pantothenate kinase family.</text>
</comment>
<feature type="binding site" evidence="16">
    <location>
        <begin position="102"/>
        <end position="105"/>
    </location>
    <ligand>
        <name>substrate</name>
    </ligand>
</feature>
<dbReference type="Gene3D" id="3.30.420.40">
    <property type="match status" value="2"/>
</dbReference>
<keyword evidence="8 16" id="KW-0808">Transferase</keyword>
<dbReference type="Proteomes" id="UP000077628">
    <property type="component" value="Unassembled WGS sequence"/>
</dbReference>
<keyword evidence="18" id="KW-1185">Reference proteome</keyword>
<dbReference type="Pfam" id="PF03309">
    <property type="entry name" value="Pan_kinase"/>
    <property type="match status" value="1"/>
</dbReference>
<evidence type="ECO:0000256" key="10">
    <source>
        <dbReference type="ARBA" id="ARBA00022777"/>
    </source>
</evidence>
<dbReference type="InterPro" id="IPR043129">
    <property type="entry name" value="ATPase_NBD"/>
</dbReference>
<keyword evidence="11 16" id="KW-0067">ATP-binding</keyword>
<evidence type="ECO:0000256" key="3">
    <source>
        <dbReference type="ARBA" id="ARBA00004496"/>
    </source>
</evidence>
<evidence type="ECO:0000256" key="12">
    <source>
        <dbReference type="ARBA" id="ARBA00022958"/>
    </source>
</evidence>
<dbReference type="GO" id="GO:0005737">
    <property type="term" value="C:cytoplasm"/>
    <property type="evidence" value="ECO:0007669"/>
    <property type="project" value="UniProtKB-SubCell"/>
</dbReference>
<dbReference type="EC" id="2.7.1.33" evidence="6 16"/>
<dbReference type="RefSeq" id="WP_064031784.1">
    <property type="nucleotide sequence ID" value="NZ_LUUK01000233.1"/>
</dbReference>